<reference evidence="1" key="1">
    <citation type="submission" date="2021-10" db="EMBL/GenBank/DDBJ databases">
        <authorList>
            <person name="Piombo E."/>
        </authorList>
    </citation>
    <scope>NUCLEOTIDE SEQUENCE</scope>
</reference>
<dbReference type="AlphaFoldDB" id="A0A9P0EF10"/>
<accession>A0A9P0EF10</accession>
<dbReference type="OrthoDB" id="10354437at2759"/>
<name>A0A9P0EF10_9HYPO</name>
<evidence type="ECO:0000313" key="1">
    <source>
        <dbReference type="EMBL" id="CAH0046360.1"/>
    </source>
</evidence>
<proteinExistence type="predicted"/>
<protein>
    <submittedName>
        <fullName evidence="1">Uncharacterized protein</fullName>
    </submittedName>
</protein>
<gene>
    <name evidence="1" type="ORF">CSOL1703_00012094</name>
</gene>
<keyword evidence="2" id="KW-1185">Reference proteome</keyword>
<dbReference type="Proteomes" id="UP000775872">
    <property type="component" value="Unassembled WGS sequence"/>
</dbReference>
<sequence length="198" mass="22628">MAHPQQNKVEKSLAQEVIKVYTKEIDTIIKTTRRMYGRSPDVVGGLGAGTPRFFAYWRDVLSAAATAIEIEIIKVPEYSIRMPFEKLHIYFSTASACHEDWADDPCISLVIPEGVRKGDIIRTVINYLYGEDITPIIHTSRDENGLTWGKYLAYNWAWRVEESSGVPVFDIYCCTPEEFTRYTGFLKPPSPQKEKQVK</sequence>
<organism evidence="1 2">
    <name type="scientific">Clonostachys solani</name>
    <dbReference type="NCBI Taxonomy" id="160281"/>
    <lineage>
        <taxon>Eukaryota</taxon>
        <taxon>Fungi</taxon>
        <taxon>Dikarya</taxon>
        <taxon>Ascomycota</taxon>
        <taxon>Pezizomycotina</taxon>
        <taxon>Sordariomycetes</taxon>
        <taxon>Hypocreomycetidae</taxon>
        <taxon>Hypocreales</taxon>
        <taxon>Bionectriaceae</taxon>
        <taxon>Clonostachys</taxon>
    </lineage>
</organism>
<dbReference type="EMBL" id="CABFOC020000014">
    <property type="protein sequence ID" value="CAH0046360.1"/>
    <property type="molecule type" value="Genomic_DNA"/>
</dbReference>
<evidence type="ECO:0000313" key="2">
    <source>
        <dbReference type="Proteomes" id="UP000775872"/>
    </source>
</evidence>
<comment type="caution">
    <text evidence="1">The sequence shown here is derived from an EMBL/GenBank/DDBJ whole genome shotgun (WGS) entry which is preliminary data.</text>
</comment>